<comment type="caution">
    <text evidence="1">The sequence shown here is derived from an EMBL/GenBank/DDBJ whole genome shotgun (WGS) entry which is preliminary data.</text>
</comment>
<dbReference type="Proteomes" id="UP001470230">
    <property type="component" value="Unassembled WGS sequence"/>
</dbReference>
<organism evidence="1 2">
    <name type="scientific">Tritrichomonas musculus</name>
    <dbReference type="NCBI Taxonomy" id="1915356"/>
    <lineage>
        <taxon>Eukaryota</taxon>
        <taxon>Metamonada</taxon>
        <taxon>Parabasalia</taxon>
        <taxon>Tritrichomonadida</taxon>
        <taxon>Tritrichomonadidae</taxon>
        <taxon>Tritrichomonas</taxon>
    </lineage>
</organism>
<keyword evidence="2" id="KW-1185">Reference proteome</keyword>
<gene>
    <name evidence="1" type="ORF">M9Y10_037469</name>
</gene>
<name>A0ABR2GK91_9EUKA</name>
<sequence length="118" mass="13403">MMKASGKSCDEIVRKHLLHSLNNISTCIINTIQGNIWAPGQMVGGRPCFLSDVEICTFKRKINADCYDLDCLNTKYALQLILELKDYRYARGSFIAQMASQKVSRPKSYTETLNKMMT</sequence>
<accession>A0ABR2GK91</accession>
<protein>
    <submittedName>
        <fullName evidence="1">Uncharacterized protein</fullName>
    </submittedName>
</protein>
<evidence type="ECO:0000313" key="1">
    <source>
        <dbReference type="EMBL" id="KAK8833973.1"/>
    </source>
</evidence>
<evidence type="ECO:0000313" key="2">
    <source>
        <dbReference type="Proteomes" id="UP001470230"/>
    </source>
</evidence>
<dbReference type="EMBL" id="JAPFFF010000562">
    <property type="protein sequence ID" value="KAK8833973.1"/>
    <property type="molecule type" value="Genomic_DNA"/>
</dbReference>
<proteinExistence type="predicted"/>
<reference evidence="1 2" key="1">
    <citation type="submission" date="2024-04" db="EMBL/GenBank/DDBJ databases">
        <title>Tritrichomonas musculus Genome.</title>
        <authorList>
            <person name="Alves-Ferreira E."/>
            <person name="Grigg M."/>
            <person name="Lorenzi H."/>
            <person name="Galac M."/>
        </authorList>
    </citation>
    <scope>NUCLEOTIDE SEQUENCE [LARGE SCALE GENOMIC DNA]</scope>
    <source>
        <strain evidence="1 2">EAF2021</strain>
    </source>
</reference>